<protein>
    <submittedName>
        <fullName evidence="1">Uncharacterized protein</fullName>
    </submittedName>
</protein>
<name>A0A839SY00_9PROT</name>
<keyword evidence="2" id="KW-1185">Reference proteome</keyword>
<dbReference type="EMBL" id="JACHXA010000005">
    <property type="protein sequence ID" value="MBB3065833.1"/>
    <property type="molecule type" value="Genomic_DNA"/>
</dbReference>
<sequence>MISDSRVIGLFRKSRFAAEIVPGARFRHISSKVIETAEVLAITADPMGIPHVRFTVVIESRYRSPVETGPRMLNLQSFTERFSDPVHSA</sequence>
<dbReference type="AlphaFoldDB" id="A0A839SY00"/>
<evidence type="ECO:0000313" key="1">
    <source>
        <dbReference type="EMBL" id="MBB3065833.1"/>
    </source>
</evidence>
<dbReference type="RefSeq" id="WP_183416654.1">
    <property type="nucleotide sequence ID" value="NZ_JACHXA010000005.1"/>
</dbReference>
<proteinExistence type="predicted"/>
<accession>A0A839SY00</accession>
<comment type="caution">
    <text evidence="1">The sequence shown here is derived from an EMBL/GenBank/DDBJ whole genome shotgun (WGS) entry which is preliminary data.</text>
</comment>
<organism evidence="1 2">
    <name type="scientific">Limibacillus halophilus</name>
    <dbReference type="NCBI Taxonomy" id="1579333"/>
    <lineage>
        <taxon>Bacteria</taxon>
        <taxon>Pseudomonadati</taxon>
        <taxon>Pseudomonadota</taxon>
        <taxon>Alphaproteobacteria</taxon>
        <taxon>Rhodospirillales</taxon>
        <taxon>Rhodovibrionaceae</taxon>
        <taxon>Limibacillus</taxon>
    </lineage>
</organism>
<dbReference type="Proteomes" id="UP000581135">
    <property type="component" value="Unassembled WGS sequence"/>
</dbReference>
<reference evidence="1 2" key="1">
    <citation type="submission" date="2020-08" db="EMBL/GenBank/DDBJ databases">
        <title>Genomic Encyclopedia of Type Strains, Phase III (KMG-III): the genomes of soil and plant-associated and newly described type strains.</title>
        <authorList>
            <person name="Whitman W."/>
        </authorList>
    </citation>
    <scope>NUCLEOTIDE SEQUENCE [LARGE SCALE GENOMIC DNA]</scope>
    <source>
        <strain evidence="1 2">CECT 8803</strain>
    </source>
</reference>
<evidence type="ECO:0000313" key="2">
    <source>
        <dbReference type="Proteomes" id="UP000581135"/>
    </source>
</evidence>
<gene>
    <name evidence="1" type="ORF">FHR98_002129</name>
</gene>